<dbReference type="Proteomes" id="UP000254545">
    <property type="component" value="Unassembled WGS sequence"/>
</dbReference>
<evidence type="ECO:0000313" key="1">
    <source>
        <dbReference type="EMBL" id="STS90904.1"/>
    </source>
</evidence>
<dbReference type="AlphaFoldDB" id="A0A7H4MKQ4"/>
<comment type="caution">
    <text evidence="1">The sequence shown here is derived from an EMBL/GenBank/DDBJ whole genome shotgun (WGS) entry which is preliminary data.</text>
</comment>
<accession>A0A7H4MKQ4</accession>
<organism evidence="1 2">
    <name type="scientific">Klebsiella variicola</name>
    <dbReference type="NCBI Taxonomy" id="244366"/>
    <lineage>
        <taxon>Bacteria</taxon>
        <taxon>Pseudomonadati</taxon>
        <taxon>Pseudomonadota</taxon>
        <taxon>Gammaproteobacteria</taxon>
        <taxon>Enterobacterales</taxon>
        <taxon>Enterobacteriaceae</taxon>
        <taxon>Klebsiella/Raoultella group</taxon>
        <taxon>Klebsiella</taxon>
        <taxon>Klebsiella pneumoniae complex</taxon>
    </lineage>
</organism>
<name>A0A7H4MKQ4_KLEVA</name>
<dbReference type="EMBL" id="UGKR01000003">
    <property type="protein sequence ID" value="STS90904.1"/>
    <property type="molecule type" value="Genomic_DNA"/>
</dbReference>
<sequence>MLVPLNYLDEESGTPSYKSVPVRLTLRSKEIRPLAGVR</sequence>
<evidence type="ECO:0000313" key="2">
    <source>
        <dbReference type="Proteomes" id="UP000254545"/>
    </source>
</evidence>
<protein>
    <submittedName>
        <fullName evidence="1">Formate dehydrogenase oxidoreductase protein</fullName>
    </submittedName>
</protein>
<reference evidence="1 2" key="1">
    <citation type="submission" date="2018-06" db="EMBL/GenBank/DDBJ databases">
        <authorList>
            <consortium name="Pathogen Informatics"/>
            <person name="Doyle S."/>
        </authorList>
    </citation>
    <scope>NUCLEOTIDE SEQUENCE [LARGE SCALE GENOMIC DNA]</scope>
    <source>
        <strain evidence="1 2">NCTC9177</strain>
    </source>
</reference>
<proteinExistence type="predicted"/>
<gene>
    <name evidence="1" type="ORF">NCTC9177_04804</name>
</gene>